<keyword evidence="6 7" id="KW-0030">Aminoacyl-tRNA synthetase</keyword>
<dbReference type="PROSITE" id="PS00178">
    <property type="entry name" value="AA_TRNA_LIGASE_I"/>
    <property type="match status" value="1"/>
</dbReference>
<keyword evidence="2" id="KW-0479">Metal-binding</keyword>
<dbReference type="InterPro" id="IPR020058">
    <property type="entry name" value="Glu/Gln-tRNA-synth_Ib_cat-dom"/>
</dbReference>
<gene>
    <name evidence="10" type="ORF">SU32_15035</name>
</gene>
<dbReference type="InterPro" id="IPR014729">
    <property type="entry name" value="Rossmann-like_a/b/a_fold"/>
</dbReference>
<dbReference type="RefSeq" id="WP_054000197.1">
    <property type="nucleotide sequence ID" value="NZ_JXMU01000027.1"/>
</dbReference>
<evidence type="ECO:0000259" key="9">
    <source>
        <dbReference type="Pfam" id="PF00749"/>
    </source>
</evidence>
<name>A0A0M9GKY5_9HYPH</name>
<dbReference type="GO" id="GO:0005524">
    <property type="term" value="F:ATP binding"/>
    <property type="evidence" value="ECO:0007669"/>
    <property type="project" value="UniProtKB-KW"/>
</dbReference>
<evidence type="ECO:0000313" key="11">
    <source>
        <dbReference type="Proteomes" id="UP000038011"/>
    </source>
</evidence>
<comment type="similarity">
    <text evidence="7">Belongs to the class-I aminoacyl-tRNA synthetase family.</text>
</comment>
<evidence type="ECO:0000256" key="8">
    <source>
        <dbReference type="SAM" id="MobiDB-lite"/>
    </source>
</evidence>
<keyword evidence="11" id="KW-1185">Reference proteome</keyword>
<evidence type="ECO:0000256" key="5">
    <source>
        <dbReference type="ARBA" id="ARBA00022840"/>
    </source>
</evidence>
<dbReference type="OrthoDB" id="9807503at2"/>
<evidence type="ECO:0000313" key="10">
    <source>
        <dbReference type="EMBL" id="KPB00227.1"/>
    </source>
</evidence>
<evidence type="ECO:0000256" key="3">
    <source>
        <dbReference type="ARBA" id="ARBA00022741"/>
    </source>
</evidence>
<dbReference type="AlphaFoldDB" id="A0A0M9GKY5"/>
<proteinExistence type="inferred from homology"/>
<comment type="caution">
    <text evidence="10">The sequence shown here is derived from an EMBL/GenBank/DDBJ whole genome shotgun (WGS) entry which is preliminary data.</text>
</comment>
<dbReference type="InterPro" id="IPR000924">
    <property type="entry name" value="Glu/Gln-tRNA-synth"/>
</dbReference>
<dbReference type="GO" id="GO:0006424">
    <property type="term" value="P:glutamyl-tRNA aminoacylation"/>
    <property type="evidence" value="ECO:0007669"/>
    <property type="project" value="TreeGrafter"/>
</dbReference>
<feature type="domain" description="Glutamyl/glutaminyl-tRNA synthetase class Ib catalytic" evidence="9">
    <location>
        <begin position="11"/>
        <end position="271"/>
    </location>
</feature>
<dbReference type="Pfam" id="PF00749">
    <property type="entry name" value="tRNA-synt_1c"/>
    <property type="match status" value="1"/>
</dbReference>
<evidence type="ECO:0000256" key="2">
    <source>
        <dbReference type="ARBA" id="ARBA00022723"/>
    </source>
</evidence>
<accession>A0A0M9GKY5</accession>
<evidence type="ECO:0000256" key="7">
    <source>
        <dbReference type="RuleBase" id="RU363037"/>
    </source>
</evidence>
<evidence type="ECO:0000256" key="6">
    <source>
        <dbReference type="ARBA" id="ARBA00023146"/>
    </source>
</evidence>
<keyword evidence="7" id="KW-0648">Protein biosynthesis</keyword>
<keyword evidence="4" id="KW-0862">Zinc</keyword>
<dbReference type="InterPro" id="IPR049940">
    <property type="entry name" value="GluQ/Sye"/>
</dbReference>
<dbReference type="PATRIC" id="fig|1514904.3.peg.2150"/>
<reference evidence="10 11" key="1">
    <citation type="submission" date="2015-01" db="EMBL/GenBank/DDBJ databases">
        <title>Ahrensia donghaiensis sp. nov., a novel dimethylsulphoniopropionate-cleavage bacterium isolated from seawater and emended descriptions of the genus Ahrensia and Ahrensia kielensis.</title>
        <authorList>
            <person name="Liu J."/>
        </authorList>
    </citation>
    <scope>NUCLEOTIDE SEQUENCE [LARGE SCALE GENOMIC DNA]</scope>
    <source>
        <strain evidence="10 11">LZD062</strain>
    </source>
</reference>
<feature type="region of interest" description="Disordered" evidence="8">
    <location>
        <begin position="128"/>
        <end position="148"/>
    </location>
</feature>
<evidence type="ECO:0000256" key="1">
    <source>
        <dbReference type="ARBA" id="ARBA00022598"/>
    </source>
</evidence>
<dbReference type="InterPro" id="IPR001412">
    <property type="entry name" value="aa-tRNA-synth_I_CS"/>
</dbReference>
<dbReference type="Proteomes" id="UP000038011">
    <property type="component" value="Unassembled WGS sequence"/>
</dbReference>
<keyword evidence="1 7" id="KW-0436">Ligase</keyword>
<keyword evidence="5 7" id="KW-0067">ATP-binding</keyword>
<dbReference type="GO" id="GO:0004818">
    <property type="term" value="F:glutamate-tRNA ligase activity"/>
    <property type="evidence" value="ECO:0007669"/>
    <property type="project" value="TreeGrafter"/>
</dbReference>
<evidence type="ECO:0000256" key="4">
    <source>
        <dbReference type="ARBA" id="ARBA00022833"/>
    </source>
</evidence>
<dbReference type="PANTHER" id="PTHR43311">
    <property type="entry name" value="GLUTAMATE--TRNA LIGASE"/>
    <property type="match status" value="1"/>
</dbReference>
<sequence length="292" mass="32666">MALKTSPPVFRFAPSPNGLLHLGHAYSALLNFDTAKALGGRFLLRIEDTDLTRARPEFEQAIFDDLQWLGIKWEEPVRRQSDHFADYQSAMGKLEAEGIVYRSYLTRSDIKRIVEAYEAKGCLWPRDPDGAPHFPGRQHEEQNAHDGDSYTVRLDIDAALRKVGRNLFWQEASDNHFSKVTNVMAEPAKWSDIILVRRDAPASYNLAVVIDDAIQGVTHIVRGKDIYEATSVQRLLQELLGLPQPAYYHHSLICDDNGRKLSKSRDDTSLASLRAGGATPDDIRALVGLTGG</sequence>
<dbReference type="Gene3D" id="3.40.50.620">
    <property type="entry name" value="HUPs"/>
    <property type="match status" value="1"/>
</dbReference>
<dbReference type="EMBL" id="JXMU01000027">
    <property type="protein sequence ID" value="KPB00227.1"/>
    <property type="molecule type" value="Genomic_DNA"/>
</dbReference>
<organism evidence="10 11">
    <name type="scientific">Ahrensia marina</name>
    <dbReference type="NCBI Taxonomy" id="1514904"/>
    <lineage>
        <taxon>Bacteria</taxon>
        <taxon>Pseudomonadati</taxon>
        <taxon>Pseudomonadota</taxon>
        <taxon>Alphaproteobacteria</taxon>
        <taxon>Hyphomicrobiales</taxon>
        <taxon>Ahrensiaceae</taxon>
        <taxon>Ahrensia</taxon>
    </lineage>
</organism>
<dbReference type="SUPFAM" id="SSF52374">
    <property type="entry name" value="Nucleotidylyl transferase"/>
    <property type="match status" value="1"/>
</dbReference>
<dbReference type="STRING" id="1514904.SU32_15035"/>
<dbReference type="GO" id="GO:0005829">
    <property type="term" value="C:cytosol"/>
    <property type="evidence" value="ECO:0007669"/>
    <property type="project" value="TreeGrafter"/>
</dbReference>
<dbReference type="NCBIfam" id="NF004315">
    <property type="entry name" value="PRK05710.1-4"/>
    <property type="match status" value="1"/>
</dbReference>
<dbReference type="PANTHER" id="PTHR43311:SF1">
    <property type="entry name" value="GLUTAMYL-Q TRNA(ASP) SYNTHETASE"/>
    <property type="match status" value="1"/>
</dbReference>
<dbReference type="PRINTS" id="PR00987">
    <property type="entry name" value="TRNASYNTHGLU"/>
</dbReference>
<feature type="compositionally biased region" description="Basic and acidic residues" evidence="8">
    <location>
        <begin position="137"/>
        <end position="148"/>
    </location>
</feature>
<keyword evidence="3 7" id="KW-0547">Nucleotide-binding</keyword>
<protein>
    <submittedName>
        <fullName evidence="10">Glutamyl-Q tRNA(Asp) ligase</fullName>
    </submittedName>
</protein>